<dbReference type="EMBL" id="NQVN01000003">
    <property type="protein sequence ID" value="PIO99788.1"/>
    <property type="molecule type" value="Genomic_DNA"/>
</dbReference>
<reference evidence="4 5" key="1">
    <citation type="submission" date="2017-08" db="EMBL/GenBank/DDBJ databases">
        <title>Pleomorphomonas carboxidotrophicus sp. nov., a new mesophilic hydrogenogenic carboxidotroph.</title>
        <authorList>
            <person name="Esquivel-Elizondo S."/>
            <person name="Krajmalnik-Brown R."/>
            <person name="Maldonado J."/>
        </authorList>
    </citation>
    <scope>NUCLEOTIDE SEQUENCE [LARGE SCALE GENOMIC DNA]</scope>
    <source>
        <strain evidence="4 5">SVCO-16</strain>
    </source>
</reference>
<keyword evidence="5" id="KW-1185">Reference proteome</keyword>
<dbReference type="SMART" id="SM00062">
    <property type="entry name" value="PBPb"/>
    <property type="match status" value="1"/>
</dbReference>
<evidence type="ECO:0000259" key="3">
    <source>
        <dbReference type="SMART" id="SM00062"/>
    </source>
</evidence>
<dbReference type="Pfam" id="PF00497">
    <property type="entry name" value="SBP_bac_3"/>
    <property type="match status" value="1"/>
</dbReference>
<organism evidence="4 5">
    <name type="scientific">Pleomorphomonas carboxyditropha</name>
    <dbReference type="NCBI Taxonomy" id="2023338"/>
    <lineage>
        <taxon>Bacteria</taxon>
        <taxon>Pseudomonadati</taxon>
        <taxon>Pseudomonadota</taxon>
        <taxon>Alphaproteobacteria</taxon>
        <taxon>Hyphomicrobiales</taxon>
        <taxon>Pleomorphomonadaceae</taxon>
        <taxon>Pleomorphomonas</taxon>
    </lineage>
</organism>
<accession>A0A2G9WYJ4</accession>
<dbReference type="PANTHER" id="PTHR35936:SF35">
    <property type="entry name" value="L-CYSTINE-BINDING PROTEIN TCYJ"/>
    <property type="match status" value="1"/>
</dbReference>
<evidence type="ECO:0000256" key="2">
    <source>
        <dbReference type="SAM" id="SignalP"/>
    </source>
</evidence>
<dbReference type="OrthoDB" id="9796586at2"/>
<dbReference type="RefSeq" id="WP_100079895.1">
    <property type="nucleotide sequence ID" value="NZ_NQVN01000003.1"/>
</dbReference>
<name>A0A2G9WYJ4_9HYPH</name>
<evidence type="ECO:0000313" key="4">
    <source>
        <dbReference type="EMBL" id="PIO99788.1"/>
    </source>
</evidence>
<keyword evidence="1 2" id="KW-0732">Signal</keyword>
<dbReference type="InterPro" id="IPR001638">
    <property type="entry name" value="Solute-binding_3/MltF_N"/>
</dbReference>
<evidence type="ECO:0000256" key="1">
    <source>
        <dbReference type="ARBA" id="ARBA00022729"/>
    </source>
</evidence>
<feature type="domain" description="Solute-binding protein family 3/N-terminal" evidence="3">
    <location>
        <begin position="50"/>
        <end position="277"/>
    </location>
</feature>
<dbReference type="AlphaFoldDB" id="A0A2G9WYJ4"/>
<proteinExistence type="predicted"/>
<dbReference type="SUPFAM" id="SSF53850">
    <property type="entry name" value="Periplasmic binding protein-like II"/>
    <property type="match status" value="1"/>
</dbReference>
<evidence type="ECO:0000313" key="5">
    <source>
        <dbReference type="Proteomes" id="UP000231070"/>
    </source>
</evidence>
<dbReference type="Proteomes" id="UP000231070">
    <property type="component" value="Unassembled WGS sequence"/>
</dbReference>
<dbReference type="PANTHER" id="PTHR35936">
    <property type="entry name" value="MEMBRANE-BOUND LYTIC MUREIN TRANSGLYCOSYLASE F"/>
    <property type="match status" value="1"/>
</dbReference>
<feature type="signal peptide" evidence="2">
    <location>
        <begin position="1"/>
        <end position="27"/>
    </location>
</feature>
<comment type="caution">
    <text evidence="4">The sequence shown here is derived from an EMBL/GenBank/DDBJ whole genome shotgun (WGS) entry which is preliminary data.</text>
</comment>
<feature type="chain" id="PRO_5013648096" description="Solute-binding protein family 3/N-terminal domain-containing protein" evidence="2">
    <location>
        <begin position="28"/>
        <end position="279"/>
    </location>
</feature>
<gene>
    <name evidence="4" type="ORF">CJ014_07710</name>
</gene>
<dbReference type="Gene3D" id="3.40.190.10">
    <property type="entry name" value="Periplasmic binding protein-like II"/>
    <property type="match status" value="2"/>
</dbReference>
<sequence length="279" mass="29202">MRLSKILIATILAACVLGPGSSPGARAAQADYPQIVPLATGPATAANPPSIRFVTSDDFPPFNFVDGSGLITGFNVEVARAICTHLSIPCTVQVRPFPLLLGTIRDNKADAIAAGVADTPALRRHLAYSVPYFREPARFVRRWPALVEPSPRTLAGKAVGVISGSRYADFIRDYFPAATPRTAATEADLFALLKDGEVDAVFTGAVGAAFWLAGPAAHGCCAFSGGAYIEPAYFGDGMKIAVAADNTALKGSIDGALRALDADGTLADLALRFFPESLY</sequence>
<protein>
    <recommendedName>
        <fullName evidence="3">Solute-binding protein family 3/N-terminal domain-containing protein</fullName>
    </recommendedName>
</protein>